<dbReference type="SUPFAM" id="SSF81653">
    <property type="entry name" value="Calcium ATPase, transduction domain A"/>
    <property type="match status" value="1"/>
</dbReference>
<dbReference type="NCBIfam" id="TIGR01494">
    <property type="entry name" value="ATPase_P-type"/>
    <property type="match status" value="1"/>
</dbReference>
<evidence type="ECO:0000256" key="9">
    <source>
        <dbReference type="ARBA" id="ARBA00023136"/>
    </source>
</evidence>
<keyword evidence="4 10" id="KW-0479">Metal-binding</keyword>
<feature type="transmembrane region" description="Helical" evidence="10">
    <location>
        <begin position="124"/>
        <end position="142"/>
    </location>
</feature>
<evidence type="ECO:0000256" key="8">
    <source>
        <dbReference type="ARBA" id="ARBA00022989"/>
    </source>
</evidence>
<dbReference type="InterPro" id="IPR023214">
    <property type="entry name" value="HAD_sf"/>
</dbReference>
<gene>
    <name evidence="12" type="ORF">GCM10009807_08610</name>
</gene>
<keyword evidence="5 10" id="KW-0547">Nucleotide-binding</keyword>
<dbReference type="Gene3D" id="3.30.70.100">
    <property type="match status" value="1"/>
</dbReference>
<evidence type="ECO:0000256" key="10">
    <source>
        <dbReference type="RuleBase" id="RU362081"/>
    </source>
</evidence>
<comment type="caution">
    <text evidence="12">The sequence shown here is derived from an EMBL/GenBank/DDBJ whole genome shotgun (WGS) entry which is preliminary data.</text>
</comment>
<dbReference type="InterPro" id="IPR044492">
    <property type="entry name" value="P_typ_ATPase_HD_dom"/>
</dbReference>
<comment type="similarity">
    <text evidence="2 10">Belongs to the cation transport ATPase (P-type) (TC 3.A.3) family. Type IB subfamily.</text>
</comment>
<dbReference type="InterPro" id="IPR059000">
    <property type="entry name" value="ATPase_P-type_domA"/>
</dbReference>
<evidence type="ECO:0000256" key="7">
    <source>
        <dbReference type="ARBA" id="ARBA00022967"/>
    </source>
</evidence>
<evidence type="ECO:0000256" key="3">
    <source>
        <dbReference type="ARBA" id="ARBA00022692"/>
    </source>
</evidence>
<keyword evidence="6 10" id="KW-0067">ATP-binding</keyword>
<keyword evidence="10" id="KW-1003">Cell membrane</keyword>
<dbReference type="Pfam" id="PF00403">
    <property type="entry name" value="HMA"/>
    <property type="match status" value="1"/>
</dbReference>
<reference evidence="13" key="1">
    <citation type="journal article" date="2019" name="Int. J. Syst. Evol. Microbiol.">
        <title>The Global Catalogue of Microorganisms (GCM) 10K type strain sequencing project: providing services to taxonomists for standard genome sequencing and annotation.</title>
        <authorList>
            <consortium name="The Broad Institute Genomics Platform"/>
            <consortium name="The Broad Institute Genome Sequencing Center for Infectious Disease"/>
            <person name="Wu L."/>
            <person name="Ma J."/>
        </authorList>
    </citation>
    <scope>NUCLEOTIDE SEQUENCE [LARGE SCALE GENOMIC DNA]</scope>
    <source>
        <strain evidence="13">JCM 15575</strain>
    </source>
</reference>
<keyword evidence="9 10" id="KW-0472">Membrane</keyword>
<dbReference type="PROSITE" id="PS01229">
    <property type="entry name" value="COF_2"/>
    <property type="match status" value="1"/>
</dbReference>
<organism evidence="12 13">
    <name type="scientific">Microbacterium lacus</name>
    <dbReference type="NCBI Taxonomy" id="415217"/>
    <lineage>
        <taxon>Bacteria</taxon>
        <taxon>Bacillati</taxon>
        <taxon>Actinomycetota</taxon>
        <taxon>Actinomycetes</taxon>
        <taxon>Micrococcales</taxon>
        <taxon>Microbacteriaceae</taxon>
        <taxon>Microbacterium</taxon>
    </lineage>
</organism>
<feature type="transmembrane region" description="Helical" evidence="10">
    <location>
        <begin position="722"/>
        <end position="740"/>
    </location>
</feature>
<dbReference type="EMBL" id="BAAAPK010000001">
    <property type="protein sequence ID" value="GAA1666762.1"/>
    <property type="molecule type" value="Genomic_DNA"/>
</dbReference>
<dbReference type="PROSITE" id="PS50846">
    <property type="entry name" value="HMA_2"/>
    <property type="match status" value="1"/>
</dbReference>
<dbReference type="InterPro" id="IPR023298">
    <property type="entry name" value="ATPase_P-typ_TM_dom_sf"/>
</dbReference>
<dbReference type="SUPFAM" id="SSF81665">
    <property type="entry name" value="Calcium ATPase, transmembrane domain M"/>
    <property type="match status" value="1"/>
</dbReference>
<dbReference type="InterPro" id="IPR036163">
    <property type="entry name" value="HMA_dom_sf"/>
</dbReference>
<feature type="transmembrane region" description="Helical" evidence="10">
    <location>
        <begin position="205"/>
        <end position="223"/>
    </location>
</feature>
<evidence type="ECO:0000313" key="12">
    <source>
        <dbReference type="EMBL" id="GAA1666762.1"/>
    </source>
</evidence>
<dbReference type="InterPro" id="IPR006121">
    <property type="entry name" value="HMA_dom"/>
</dbReference>
<dbReference type="InterPro" id="IPR018303">
    <property type="entry name" value="ATPase_P-typ_P_site"/>
</dbReference>
<dbReference type="Gene3D" id="3.40.50.1000">
    <property type="entry name" value="HAD superfamily/HAD-like"/>
    <property type="match status" value="1"/>
</dbReference>
<dbReference type="PANTHER" id="PTHR43520">
    <property type="entry name" value="ATP7, ISOFORM B"/>
    <property type="match status" value="1"/>
</dbReference>
<dbReference type="Pfam" id="PF00702">
    <property type="entry name" value="Hydrolase"/>
    <property type="match status" value="1"/>
</dbReference>
<dbReference type="NCBIfam" id="TIGR01511">
    <property type="entry name" value="ATPase-IB1_Cu"/>
    <property type="match status" value="1"/>
</dbReference>
<dbReference type="PRINTS" id="PR00119">
    <property type="entry name" value="CATATPASE"/>
</dbReference>
<evidence type="ECO:0000259" key="11">
    <source>
        <dbReference type="PROSITE" id="PS50846"/>
    </source>
</evidence>
<dbReference type="InterPro" id="IPR017969">
    <property type="entry name" value="Heavy-metal-associated_CS"/>
</dbReference>
<feature type="transmembrane region" description="Helical" evidence="10">
    <location>
        <begin position="357"/>
        <end position="379"/>
    </location>
</feature>
<dbReference type="SFLD" id="SFLDF00027">
    <property type="entry name" value="p-type_atpase"/>
    <property type="match status" value="1"/>
</dbReference>
<protein>
    <submittedName>
        <fullName evidence="12">Heavy metal translocating P-type ATPase</fullName>
    </submittedName>
</protein>
<feature type="transmembrane region" description="Helical" evidence="10">
    <location>
        <begin position="699"/>
        <end position="716"/>
    </location>
</feature>
<dbReference type="InterPro" id="IPR027256">
    <property type="entry name" value="P-typ_ATPase_IB"/>
</dbReference>
<dbReference type="SUPFAM" id="SSF56784">
    <property type="entry name" value="HAD-like"/>
    <property type="match status" value="1"/>
</dbReference>
<dbReference type="CDD" id="cd02094">
    <property type="entry name" value="P-type_ATPase_Cu-like"/>
    <property type="match status" value="1"/>
</dbReference>
<evidence type="ECO:0000256" key="5">
    <source>
        <dbReference type="ARBA" id="ARBA00022741"/>
    </source>
</evidence>
<sequence>MAPAPAAVPDAPSHVELDIGGMTCASCANRIEKKLNRLDGVSASVNYATEKAVVDAPAGVDPAVLIAEVEKTGYTAALPEPPASAGDEPEDRELTSLRRRLIGAVVLSVPVIAMAMIPALQFDYWQWVSLALATPVVLWAGWPFHRAAWINLRHGAATMDTLISIGTSAAFAWSLYALFFGTAGMPGMTHAFEWTIRPSDGAGNIYLEVAAGVTMFVLAGRYFEVRSKRRAGAALRALLELGAKDVEVIRDGVSGRIPIASLRVGDEFVVRPGEKIATDGVIVSGTSAVDASMVTGESLPVEVGEGDAVLGATVNAGGRLLVRATRVGADTQLAQMARLVQQAQSGKADVQRLADRISGVFVPIVLVIALGTLVTWLLIGAPAAAAFTAAVAVLIIACPCALGLATPTALLVGTGRGAQLGILIKGPEVLESSRTVDTIVLDKTGTVTTGRMSLIDAVTDADTPRAELLRLAGAVEAASEHPIAQAIARAARAELGDLPAVESFAATTGVGVSGVVAGHAVIVGREQLLADWAIHLSPELLAAKESAEAEGSSAVLVAWDGRARGVLVVADRVAPSSAEAVAQLRALGLDPVLLTGDNATVARRVGDEVGIERVIAGVLPQQKVAVVKELQAEGRVVAMVGDGVNDAAALAQADLGLAMGTGTDAAIEAADITLVRGDLRSAADAVRLSRRTFRTIRTNLFWAFAYNVAAIPLAALGLLNPMIAGAAMAASSVFVVGNSLRLRRFRPLPVKELA</sequence>
<dbReference type="InterPro" id="IPR036412">
    <property type="entry name" value="HAD-like_sf"/>
</dbReference>
<dbReference type="Gene3D" id="3.40.1110.10">
    <property type="entry name" value="Calcium-transporting ATPase, cytoplasmic domain N"/>
    <property type="match status" value="1"/>
</dbReference>
<evidence type="ECO:0000313" key="13">
    <source>
        <dbReference type="Proteomes" id="UP001500596"/>
    </source>
</evidence>
<dbReference type="PRINTS" id="PR00120">
    <property type="entry name" value="HATPASE"/>
</dbReference>
<dbReference type="SFLD" id="SFLDG00002">
    <property type="entry name" value="C1.7:_P-type_atpase_like"/>
    <property type="match status" value="1"/>
</dbReference>
<keyword evidence="7" id="KW-1278">Translocase</keyword>
<dbReference type="Pfam" id="PF00122">
    <property type="entry name" value="E1-E2_ATPase"/>
    <property type="match status" value="1"/>
</dbReference>
<dbReference type="InterPro" id="IPR023299">
    <property type="entry name" value="ATPase_P-typ_cyto_dom_N"/>
</dbReference>
<feature type="domain" description="HMA" evidence="11">
    <location>
        <begin position="13"/>
        <end position="77"/>
    </location>
</feature>
<dbReference type="PROSITE" id="PS01047">
    <property type="entry name" value="HMA_1"/>
    <property type="match status" value="1"/>
</dbReference>
<evidence type="ECO:0000256" key="1">
    <source>
        <dbReference type="ARBA" id="ARBA00004651"/>
    </source>
</evidence>
<proteinExistence type="inferred from homology"/>
<keyword evidence="13" id="KW-1185">Reference proteome</keyword>
<feature type="transmembrane region" description="Helical" evidence="10">
    <location>
        <begin position="162"/>
        <end position="185"/>
    </location>
</feature>
<evidence type="ECO:0000256" key="2">
    <source>
        <dbReference type="ARBA" id="ARBA00006024"/>
    </source>
</evidence>
<dbReference type="RefSeq" id="WP_344051965.1">
    <property type="nucleotide sequence ID" value="NZ_BAAAPK010000001.1"/>
</dbReference>
<comment type="subcellular location">
    <subcellularLocation>
        <location evidence="1">Cell membrane</location>
        <topology evidence="1">Multi-pass membrane protein</topology>
    </subcellularLocation>
</comment>
<dbReference type="InterPro" id="IPR008250">
    <property type="entry name" value="ATPase_P-typ_transduc_dom_A_sf"/>
</dbReference>
<dbReference type="SUPFAM" id="SSF55008">
    <property type="entry name" value="HMA, heavy metal-associated domain"/>
    <property type="match status" value="1"/>
</dbReference>
<evidence type="ECO:0000256" key="6">
    <source>
        <dbReference type="ARBA" id="ARBA00022840"/>
    </source>
</evidence>
<dbReference type="CDD" id="cd00371">
    <property type="entry name" value="HMA"/>
    <property type="match status" value="1"/>
</dbReference>
<dbReference type="SFLD" id="SFLDS00003">
    <property type="entry name" value="Haloacid_Dehalogenase"/>
    <property type="match status" value="1"/>
</dbReference>
<dbReference type="PROSITE" id="PS00154">
    <property type="entry name" value="ATPASE_E1_E2"/>
    <property type="match status" value="1"/>
</dbReference>
<dbReference type="Proteomes" id="UP001500596">
    <property type="component" value="Unassembled WGS sequence"/>
</dbReference>
<dbReference type="InterPro" id="IPR001757">
    <property type="entry name" value="P_typ_ATPase"/>
</dbReference>
<evidence type="ECO:0000256" key="4">
    <source>
        <dbReference type="ARBA" id="ARBA00022723"/>
    </source>
</evidence>
<keyword evidence="8 10" id="KW-1133">Transmembrane helix</keyword>
<dbReference type="PANTHER" id="PTHR43520:SF8">
    <property type="entry name" value="P-TYPE CU(+) TRANSPORTER"/>
    <property type="match status" value="1"/>
</dbReference>
<name>A0ABP4S6L6_9MICO</name>
<keyword evidence="3 10" id="KW-0812">Transmembrane</keyword>
<feature type="transmembrane region" description="Helical" evidence="10">
    <location>
        <begin position="101"/>
        <end position="118"/>
    </location>
</feature>
<dbReference type="NCBIfam" id="TIGR01525">
    <property type="entry name" value="ATPase-IB_hvy"/>
    <property type="match status" value="1"/>
</dbReference>
<accession>A0ABP4S6L6</accession>
<dbReference type="Gene3D" id="2.70.150.10">
    <property type="entry name" value="Calcium-transporting ATPase, cytoplasmic transduction domain A"/>
    <property type="match status" value="1"/>
</dbReference>
<feature type="transmembrane region" description="Helical" evidence="10">
    <location>
        <begin position="385"/>
        <end position="412"/>
    </location>
</feature>